<organism evidence="15 16">
    <name type="scientific">Sphaerotilus uruguayifluvii</name>
    <dbReference type="NCBI Taxonomy" id="2735897"/>
    <lineage>
        <taxon>Bacteria</taxon>
        <taxon>Pseudomonadati</taxon>
        <taxon>Pseudomonadota</taxon>
        <taxon>Betaproteobacteria</taxon>
        <taxon>Burkholderiales</taxon>
        <taxon>Sphaerotilaceae</taxon>
        <taxon>Sphaerotilus</taxon>
    </lineage>
</organism>
<dbReference type="PROSITE" id="PS50109">
    <property type="entry name" value="HIS_KIN"/>
    <property type="match status" value="1"/>
</dbReference>
<evidence type="ECO:0000313" key="16">
    <source>
        <dbReference type="Proteomes" id="UP001516061"/>
    </source>
</evidence>
<dbReference type="InterPro" id="IPR050428">
    <property type="entry name" value="TCS_sensor_his_kinase"/>
</dbReference>
<evidence type="ECO:0000256" key="1">
    <source>
        <dbReference type="ARBA" id="ARBA00000085"/>
    </source>
</evidence>
<evidence type="ECO:0000256" key="4">
    <source>
        <dbReference type="ARBA" id="ARBA00022553"/>
    </source>
</evidence>
<keyword evidence="10 12" id="KW-1133">Transmembrane helix</keyword>
<dbReference type="SUPFAM" id="SSF55874">
    <property type="entry name" value="ATPase domain of HSP90 chaperone/DNA topoisomerase II/histidine kinase"/>
    <property type="match status" value="1"/>
</dbReference>
<evidence type="ECO:0000256" key="3">
    <source>
        <dbReference type="ARBA" id="ARBA00012438"/>
    </source>
</evidence>
<keyword evidence="11" id="KW-0902">Two-component regulatory system</keyword>
<dbReference type="EC" id="2.7.13.3" evidence="3"/>
<dbReference type="InterPro" id="IPR013727">
    <property type="entry name" value="2CSK_N"/>
</dbReference>
<keyword evidence="7" id="KW-0547">Nucleotide-binding</keyword>
<evidence type="ECO:0000256" key="12">
    <source>
        <dbReference type="SAM" id="Phobius"/>
    </source>
</evidence>
<evidence type="ECO:0000256" key="9">
    <source>
        <dbReference type="ARBA" id="ARBA00022840"/>
    </source>
</evidence>
<accession>A0ABX2G1L0</accession>
<evidence type="ECO:0000256" key="11">
    <source>
        <dbReference type="ARBA" id="ARBA00023012"/>
    </source>
</evidence>
<dbReference type="Pfam" id="PF00512">
    <property type="entry name" value="HisKA"/>
    <property type="match status" value="1"/>
</dbReference>
<dbReference type="InterPro" id="IPR036890">
    <property type="entry name" value="HATPase_C_sf"/>
</dbReference>
<gene>
    <name evidence="15" type="ORF">HNQ01_001929</name>
</gene>
<evidence type="ECO:0000259" key="14">
    <source>
        <dbReference type="PROSITE" id="PS50885"/>
    </source>
</evidence>
<evidence type="ECO:0000256" key="5">
    <source>
        <dbReference type="ARBA" id="ARBA00022679"/>
    </source>
</evidence>
<keyword evidence="5 15" id="KW-0808">Transferase</keyword>
<dbReference type="SUPFAM" id="SSF47384">
    <property type="entry name" value="Homodimeric domain of signal transducing histidine kinase"/>
    <property type="match status" value="1"/>
</dbReference>
<dbReference type="InterPro" id="IPR003594">
    <property type="entry name" value="HATPase_dom"/>
</dbReference>
<evidence type="ECO:0000256" key="2">
    <source>
        <dbReference type="ARBA" id="ARBA00004141"/>
    </source>
</evidence>
<comment type="subcellular location">
    <subcellularLocation>
        <location evidence="2">Membrane</location>
        <topology evidence="2">Multi-pass membrane protein</topology>
    </subcellularLocation>
</comment>
<keyword evidence="12" id="KW-0472">Membrane</keyword>
<dbReference type="PROSITE" id="PS50885">
    <property type="entry name" value="HAMP"/>
    <property type="match status" value="1"/>
</dbReference>
<keyword evidence="8 15" id="KW-0418">Kinase</keyword>
<feature type="transmembrane region" description="Helical" evidence="12">
    <location>
        <begin position="20"/>
        <end position="37"/>
    </location>
</feature>
<reference evidence="15 16" key="1">
    <citation type="submission" date="2020-05" db="EMBL/GenBank/DDBJ databases">
        <title>Genomic Encyclopedia of Type Strains, Phase IV (KMG-V): Genome sequencing to study the core and pangenomes of soil and plant-associated prokaryotes.</title>
        <authorList>
            <person name="Whitman W."/>
        </authorList>
    </citation>
    <scope>NUCLEOTIDE SEQUENCE [LARGE SCALE GENOMIC DNA]</scope>
    <source>
        <strain evidence="15 16">C29</strain>
    </source>
</reference>
<feature type="domain" description="HAMP" evidence="14">
    <location>
        <begin position="178"/>
        <end position="230"/>
    </location>
</feature>
<feature type="domain" description="Histidine kinase" evidence="13">
    <location>
        <begin position="238"/>
        <end position="470"/>
    </location>
</feature>
<comment type="caution">
    <text evidence="15">The sequence shown here is derived from an EMBL/GenBank/DDBJ whole genome shotgun (WGS) entry which is preliminary data.</text>
</comment>
<evidence type="ECO:0000256" key="10">
    <source>
        <dbReference type="ARBA" id="ARBA00022989"/>
    </source>
</evidence>
<dbReference type="PANTHER" id="PTHR45436">
    <property type="entry name" value="SENSOR HISTIDINE KINASE YKOH"/>
    <property type="match status" value="1"/>
</dbReference>
<name>A0ABX2G1L0_9BURK</name>
<dbReference type="RefSeq" id="WP_353621677.1">
    <property type="nucleotide sequence ID" value="NZ_JABSNM010000007.1"/>
</dbReference>
<dbReference type="GO" id="GO:0004673">
    <property type="term" value="F:protein histidine kinase activity"/>
    <property type="evidence" value="ECO:0007669"/>
    <property type="project" value="UniProtKB-EC"/>
</dbReference>
<dbReference type="PANTHER" id="PTHR45436:SF14">
    <property type="entry name" value="SENSOR PROTEIN QSEC"/>
    <property type="match status" value="1"/>
</dbReference>
<dbReference type="Gene3D" id="1.10.287.130">
    <property type="match status" value="1"/>
</dbReference>
<evidence type="ECO:0000256" key="6">
    <source>
        <dbReference type="ARBA" id="ARBA00022692"/>
    </source>
</evidence>
<proteinExistence type="predicted"/>
<evidence type="ECO:0000256" key="7">
    <source>
        <dbReference type="ARBA" id="ARBA00022741"/>
    </source>
</evidence>
<keyword evidence="16" id="KW-1185">Reference proteome</keyword>
<comment type="catalytic activity">
    <reaction evidence="1">
        <text>ATP + protein L-histidine = ADP + protein N-phospho-L-histidine.</text>
        <dbReference type="EC" id="2.7.13.3"/>
    </reaction>
</comment>
<dbReference type="InterPro" id="IPR003661">
    <property type="entry name" value="HisK_dim/P_dom"/>
</dbReference>
<dbReference type="InterPro" id="IPR036097">
    <property type="entry name" value="HisK_dim/P_sf"/>
</dbReference>
<dbReference type="SMART" id="SM00388">
    <property type="entry name" value="HisKA"/>
    <property type="match status" value="1"/>
</dbReference>
<dbReference type="InterPro" id="IPR003660">
    <property type="entry name" value="HAMP_dom"/>
</dbReference>
<evidence type="ECO:0000256" key="8">
    <source>
        <dbReference type="ARBA" id="ARBA00022777"/>
    </source>
</evidence>
<dbReference type="CDD" id="cd00082">
    <property type="entry name" value="HisKA"/>
    <property type="match status" value="1"/>
</dbReference>
<keyword evidence="9" id="KW-0067">ATP-binding</keyword>
<protein>
    <recommendedName>
        <fullName evidence="3">histidine kinase</fullName>
        <ecNumber evidence="3">2.7.13.3</ecNumber>
    </recommendedName>
</protein>
<evidence type="ECO:0000259" key="13">
    <source>
        <dbReference type="PROSITE" id="PS50109"/>
    </source>
</evidence>
<keyword evidence="4" id="KW-0597">Phosphoprotein</keyword>
<dbReference type="Gene3D" id="3.30.565.10">
    <property type="entry name" value="Histidine kinase-like ATPase, C-terminal domain"/>
    <property type="match status" value="1"/>
</dbReference>
<dbReference type="Gene3D" id="1.20.5.1040">
    <property type="entry name" value="Sensor protein qsec"/>
    <property type="match status" value="1"/>
</dbReference>
<keyword evidence="6 12" id="KW-0812">Transmembrane</keyword>
<dbReference type="SMART" id="SM00387">
    <property type="entry name" value="HATPase_c"/>
    <property type="match status" value="1"/>
</dbReference>
<dbReference type="Proteomes" id="UP001516061">
    <property type="component" value="Unassembled WGS sequence"/>
</dbReference>
<evidence type="ECO:0000313" key="15">
    <source>
        <dbReference type="EMBL" id="NRT56193.1"/>
    </source>
</evidence>
<sequence>MIRRLARRRSSLRARLLGRVLAGVSMLWMLAAVLAWVDTRRELDDLLDGHLAQSAALLIALQLEDGGEAALPPASNLHRYSPRVAFQVWRDGVLEMHSWNAPAEPLAPLEPGFHLSHLAGRDWRVYAARPRQASDVIVLIGELGYSRDEILQAVLRSSLLPLLVALPLLGLSVWWAVRIGLVPLDRLGRELAARDPAELTPVRLDEAPDELLPLIHALNELFGRTHALLSSERRFTADAAHELRTPIAGIRAQAQAALAVADPAARRHALQATLAGCDRATRLVQQLLTLARLEAEPQCRQGRADLVVLARDEVAEIASTAFDEGQDLQFEAPEDEGWLQVRGEPTLLAVLLRNLIDNALRYSPSGATVRVTVQPPVELPEAADGGADEATPGPARAMLIVEDSGPGLPPEHLQRLGERFFRALGNERPGSGLGWSIVRRIALALQLGVQVDRSPELGGLRVRVSVMLAGPEPAAPQDQVASVPS</sequence>
<dbReference type="Pfam" id="PF08521">
    <property type="entry name" value="2CSK_N"/>
    <property type="match status" value="1"/>
</dbReference>
<dbReference type="EMBL" id="JABSNM010000007">
    <property type="protein sequence ID" value="NRT56193.1"/>
    <property type="molecule type" value="Genomic_DNA"/>
</dbReference>
<dbReference type="Pfam" id="PF02518">
    <property type="entry name" value="HATPase_c"/>
    <property type="match status" value="1"/>
</dbReference>
<dbReference type="InterPro" id="IPR005467">
    <property type="entry name" value="His_kinase_dom"/>
</dbReference>